<sequence>MVTSAIPATILIVIGLVVTVIVRLPNTVNGYRNLVSEVKKICSRKVTVVIDEFDGQEKNEIYEAAVIYLGNNLSSKNRKIKASKTDKNFKVKLEHNEKVKDVYDGHKFKWVWLEFKCFDHPKNLNSIQKSEMKSFKLTFKKKHYRFVLDYYLPYIIEEAKLLKRR</sequence>
<dbReference type="InterPro" id="IPR050747">
    <property type="entry name" value="Mitochondrial_chaperone_BCS1"/>
</dbReference>
<keyword evidence="1" id="KW-0378">Hydrolase</keyword>
<dbReference type="AlphaFoldDB" id="A0A2G2VUN8"/>
<keyword evidence="2" id="KW-0812">Transmembrane</keyword>
<feature type="domain" description="AAA-type ATPase N-terminal" evidence="3">
    <location>
        <begin position="31"/>
        <end position="112"/>
    </location>
</feature>
<dbReference type="Proteomes" id="UP000224567">
    <property type="component" value="Unassembled WGS sequence"/>
</dbReference>
<reference evidence="4 5" key="1">
    <citation type="journal article" date="2017" name="Genome Biol.">
        <title>New reference genome sequences of hot pepper reveal the massive evolution of plant disease-resistance genes by retroduplication.</title>
        <authorList>
            <person name="Kim S."/>
            <person name="Park J."/>
            <person name="Yeom S.I."/>
            <person name="Kim Y.M."/>
            <person name="Seo E."/>
            <person name="Kim K.T."/>
            <person name="Kim M.S."/>
            <person name="Lee J.M."/>
            <person name="Cheong K."/>
            <person name="Shin H.S."/>
            <person name="Kim S.B."/>
            <person name="Han K."/>
            <person name="Lee J."/>
            <person name="Park M."/>
            <person name="Lee H.A."/>
            <person name="Lee H.Y."/>
            <person name="Lee Y."/>
            <person name="Oh S."/>
            <person name="Lee J.H."/>
            <person name="Choi E."/>
            <person name="Choi E."/>
            <person name="Lee S.E."/>
            <person name="Jeon J."/>
            <person name="Kim H."/>
            <person name="Choi G."/>
            <person name="Song H."/>
            <person name="Lee J."/>
            <person name="Lee S.C."/>
            <person name="Kwon J.K."/>
            <person name="Lee H.Y."/>
            <person name="Koo N."/>
            <person name="Hong Y."/>
            <person name="Kim R.W."/>
            <person name="Kang W.H."/>
            <person name="Huh J.H."/>
            <person name="Kang B.C."/>
            <person name="Yang T.J."/>
            <person name="Lee Y.H."/>
            <person name="Bennetzen J.L."/>
            <person name="Choi D."/>
        </authorList>
    </citation>
    <scope>NUCLEOTIDE SEQUENCE [LARGE SCALE GENOMIC DNA]</scope>
    <source>
        <strain evidence="5">cv. PBC81</strain>
    </source>
</reference>
<reference evidence="5" key="2">
    <citation type="journal article" date="2017" name="J. Anim. Genet.">
        <title>Multiple reference genome sequences of hot pepper reveal the massive evolution of plant disease resistance genes by retroduplication.</title>
        <authorList>
            <person name="Kim S."/>
            <person name="Park J."/>
            <person name="Yeom S.-I."/>
            <person name="Kim Y.-M."/>
            <person name="Seo E."/>
            <person name="Kim K.-T."/>
            <person name="Kim M.-S."/>
            <person name="Lee J.M."/>
            <person name="Cheong K."/>
            <person name="Shin H.-S."/>
            <person name="Kim S.-B."/>
            <person name="Han K."/>
            <person name="Lee J."/>
            <person name="Park M."/>
            <person name="Lee H.-A."/>
            <person name="Lee H.-Y."/>
            <person name="Lee Y."/>
            <person name="Oh S."/>
            <person name="Lee J.H."/>
            <person name="Choi E."/>
            <person name="Choi E."/>
            <person name="Lee S.E."/>
            <person name="Jeon J."/>
            <person name="Kim H."/>
            <person name="Choi G."/>
            <person name="Song H."/>
            <person name="Lee J."/>
            <person name="Lee S.-C."/>
            <person name="Kwon J.-K."/>
            <person name="Lee H.-Y."/>
            <person name="Koo N."/>
            <person name="Hong Y."/>
            <person name="Kim R.W."/>
            <person name="Kang W.-H."/>
            <person name="Huh J.H."/>
            <person name="Kang B.-C."/>
            <person name="Yang T.-J."/>
            <person name="Lee Y.-H."/>
            <person name="Bennetzen J.L."/>
            <person name="Choi D."/>
        </authorList>
    </citation>
    <scope>NUCLEOTIDE SEQUENCE [LARGE SCALE GENOMIC DNA]</scope>
    <source>
        <strain evidence="5">cv. PBC81</strain>
    </source>
</reference>
<evidence type="ECO:0000313" key="5">
    <source>
        <dbReference type="Proteomes" id="UP000224567"/>
    </source>
</evidence>
<dbReference type="OrthoDB" id="1304963at2759"/>
<dbReference type="STRING" id="33114.A0A2G2VUN8"/>
<gene>
    <name evidence="4" type="ORF">CQW23_24363</name>
</gene>
<feature type="transmembrane region" description="Helical" evidence="2">
    <location>
        <begin position="6"/>
        <end position="24"/>
    </location>
</feature>
<name>A0A2G2VUN8_CAPBA</name>
<protein>
    <recommendedName>
        <fullName evidence="3">AAA-type ATPase N-terminal domain-containing protein</fullName>
    </recommendedName>
</protein>
<evidence type="ECO:0000259" key="3">
    <source>
        <dbReference type="Pfam" id="PF14363"/>
    </source>
</evidence>
<evidence type="ECO:0000256" key="1">
    <source>
        <dbReference type="ARBA" id="ARBA00022801"/>
    </source>
</evidence>
<keyword evidence="2" id="KW-1133">Transmembrane helix</keyword>
<accession>A0A2G2VUN8</accession>
<keyword evidence="2" id="KW-0472">Membrane</keyword>
<organism evidence="4 5">
    <name type="scientific">Capsicum baccatum</name>
    <name type="common">Peruvian pepper</name>
    <dbReference type="NCBI Taxonomy" id="33114"/>
    <lineage>
        <taxon>Eukaryota</taxon>
        <taxon>Viridiplantae</taxon>
        <taxon>Streptophyta</taxon>
        <taxon>Embryophyta</taxon>
        <taxon>Tracheophyta</taxon>
        <taxon>Spermatophyta</taxon>
        <taxon>Magnoliopsida</taxon>
        <taxon>eudicotyledons</taxon>
        <taxon>Gunneridae</taxon>
        <taxon>Pentapetalae</taxon>
        <taxon>asterids</taxon>
        <taxon>lamiids</taxon>
        <taxon>Solanales</taxon>
        <taxon>Solanaceae</taxon>
        <taxon>Solanoideae</taxon>
        <taxon>Capsiceae</taxon>
        <taxon>Capsicum</taxon>
    </lineage>
</organism>
<dbReference type="EMBL" id="MLFT02000010">
    <property type="protein sequence ID" value="PHT36663.1"/>
    <property type="molecule type" value="Genomic_DNA"/>
</dbReference>
<evidence type="ECO:0000256" key="2">
    <source>
        <dbReference type="SAM" id="Phobius"/>
    </source>
</evidence>
<dbReference type="GO" id="GO:0016787">
    <property type="term" value="F:hydrolase activity"/>
    <property type="evidence" value="ECO:0007669"/>
    <property type="project" value="UniProtKB-KW"/>
</dbReference>
<keyword evidence="5" id="KW-1185">Reference proteome</keyword>
<comment type="caution">
    <text evidence="4">The sequence shown here is derived from an EMBL/GenBank/DDBJ whole genome shotgun (WGS) entry which is preliminary data.</text>
</comment>
<proteinExistence type="predicted"/>
<dbReference type="PANTHER" id="PTHR23070">
    <property type="entry name" value="BCS1 AAA-TYPE ATPASE"/>
    <property type="match status" value="1"/>
</dbReference>
<dbReference type="Pfam" id="PF14363">
    <property type="entry name" value="AAA_assoc"/>
    <property type="match status" value="1"/>
</dbReference>
<dbReference type="InterPro" id="IPR025753">
    <property type="entry name" value="AAA_N_dom"/>
</dbReference>
<evidence type="ECO:0000313" key="4">
    <source>
        <dbReference type="EMBL" id="PHT36663.1"/>
    </source>
</evidence>